<keyword evidence="6 12" id="KW-0472">Membrane</keyword>
<dbReference type="Proteomes" id="UP001296967">
    <property type="component" value="Unassembled WGS sequence"/>
</dbReference>
<dbReference type="Pfam" id="PF13624">
    <property type="entry name" value="SurA_N_3"/>
    <property type="match status" value="1"/>
</dbReference>
<feature type="domain" description="PpiC" evidence="13">
    <location>
        <begin position="267"/>
        <end position="369"/>
    </location>
</feature>
<dbReference type="SUPFAM" id="SSF54534">
    <property type="entry name" value="FKBP-like"/>
    <property type="match status" value="1"/>
</dbReference>
<evidence type="ECO:0000256" key="8">
    <source>
        <dbReference type="ARBA" id="ARBA00038408"/>
    </source>
</evidence>
<dbReference type="InterPro" id="IPR023058">
    <property type="entry name" value="PPIase_PpiC_CS"/>
</dbReference>
<keyword evidence="15" id="KW-1185">Reference proteome</keyword>
<dbReference type="SUPFAM" id="SSF109998">
    <property type="entry name" value="Triger factor/SurA peptide-binding domain-like"/>
    <property type="match status" value="1"/>
</dbReference>
<dbReference type="InterPro" id="IPR000297">
    <property type="entry name" value="PPIase_PpiC"/>
</dbReference>
<evidence type="ECO:0000256" key="3">
    <source>
        <dbReference type="ARBA" id="ARBA00022519"/>
    </source>
</evidence>
<keyword evidence="5 12" id="KW-1133">Transmembrane helix</keyword>
<comment type="subcellular location">
    <subcellularLocation>
        <location evidence="1">Cell inner membrane</location>
        <topology evidence="1">Single-pass type II membrane protein</topology>
        <orientation evidence="1">Periplasmic side</orientation>
    </subcellularLocation>
</comment>
<evidence type="ECO:0000259" key="13">
    <source>
        <dbReference type="PROSITE" id="PS50198"/>
    </source>
</evidence>
<keyword evidence="3" id="KW-0997">Cell inner membrane</keyword>
<evidence type="ECO:0000256" key="10">
    <source>
        <dbReference type="ARBA" id="ARBA00042775"/>
    </source>
</evidence>
<dbReference type="Pfam" id="PF00639">
    <property type="entry name" value="Rotamase"/>
    <property type="match status" value="1"/>
</dbReference>
<dbReference type="GO" id="GO:0003755">
    <property type="term" value="F:peptidyl-prolyl cis-trans isomerase activity"/>
    <property type="evidence" value="ECO:0007669"/>
    <property type="project" value="UniProtKB-KW"/>
</dbReference>
<evidence type="ECO:0000313" key="15">
    <source>
        <dbReference type="Proteomes" id="UP001296967"/>
    </source>
</evidence>
<keyword evidence="2" id="KW-1003">Cell membrane</keyword>
<gene>
    <name evidence="14" type="ORF">CCR82_11135</name>
</gene>
<protein>
    <recommendedName>
        <fullName evidence="9">Periplasmic chaperone PpiD</fullName>
    </recommendedName>
    <alternativeName>
        <fullName evidence="10">Periplasmic folding chaperone</fullName>
    </alternativeName>
</protein>
<dbReference type="PROSITE" id="PS50198">
    <property type="entry name" value="PPIC_PPIASE_2"/>
    <property type="match status" value="1"/>
</dbReference>
<keyword evidence="4 12" id="KW-0812">Transmembrane</keyword>
<evidence type="ECO:0000256" key="11">
    <source>
        <dbReference type="PROSITE-ProRule" id="PRU00278"/>
    </source>
</evidence>
<accession>A0AAJ0UGK6</accession>
<dbReference type="InterPro" id="IPR052029">
    <property type="entry name" value="PpiD_chaperone"/>
</dbReference>
<evidence type="ECO:0000256" key="7">
    <source>
        <dbReference type="ARBA" id="ARBA00023186"/>
    </source>
</evidence>
<proteinExistence type="inferred from homology"/>
<dbReference type="PANTHER" id="PTHR47529:SF1">
    <property type="entry name" value="PERIPLASMIC CHAPERONE PPID"/>
    <property type="match status" value="1"/>
</dbReference>
<reference evidence="14" key="2">
    <citation type="journal article" date="2020" name="Microorganisms">
        <title>Osmotic Adaptation and Compatible Solute Biosynthesis of Phototrophic Bacteria as Revealed from Genome Analyses.</title>
        <authorList>
            <person name="Imhoff J.F."/>
            <person name="Rahn T."/>
            <person name="Kunzel S."/>
            <person name="Keller A."/>
            <person name="Neulinger S.C."/>
        </authorList>
    </citation>
    <scope>NUCLEOTIDE SEQUENCE</scope>
    <source>
        <strain evidence="14">DSM 4395</strain>
    </source>
</reference>
<evidence type="ECO:0000256" key="2">
    <source>
        <dbReference type="ARBA" id="ARBA00022475"/>
    </source>
</evidence>
<dbReference type="PROSITE" id="PS01096">
    <property type="entry name" value="PPIC_PPIASE_1"/>
    <property type="match status" value="1"/>
</dbReference>
<dbReference type="Gene3D" id="3.10.50.40">
    <property type="match status" value="1"/>
</dbReference>
<dbReference type="PANTHER" id="PTHR47529">
    <property type="entry name" value="PEPTIDYL-PROLYL CIS-TRANS ISOMERASE D"/>
    <property type="match status" value="1"/>
</dbReference>
<comment type="caution">
    <text evidence="14">The sequence shown here is derived from an EMBL/GenBank/DDBJ whole genome shotgun (WGS) entry which is preliminary data.</text>
</comment>
<dbReference type="GO" id="GO:0005886">
    <property type="term" value="C:plasma membrane"/>
    <property type="evidence" value="ECO:0007669"/>
    <property type="project" value="UniProtKB-SubCell"/>
</dbReference>
<keyword evidence="11" id="KW-0413">Isomerase</keyword>
<dbReference type="EMBL" id="NHSF01000059">
    <property type="protein sequence ID" value="MBK5931062.1"/>
    <property type="molecule type" value="Genomic_DNA"/>
</dbReference>
<evidence type="ECO:0000313" key="14">
    <source>
        <dbReference type="EMBL" id="MBK5931062.1"/>
    </source>
</evidence>
<keyword evidence="11" id="KW-0697">Rotamase</keyword>
<dbReference type="InterPro" id="IPR046357">
    <property type="entry name" value="PPIase_dom_sf"/>
</dbReference>
<evidence type="ECO:0000256" key="12">
    <source>
        <dbReference type="SAM" id="Phobius"/>
    </source>
</evidence>
<dbReference type="Gene3D" id="1.10.4030.10">
    <property type="entry name" value="Porin chaperone SurA, peptide-binding domain"/>
    <property type="match status" value="1"/>
</dbReference>
<feature type="transmembrane region" description="Helical" evidence="12">
    <location>
        <begin position="12"/>
        <end position="30"/>
    </location>
</feature>
<dbReference type="AlphaFoldDB" id="A0AAJ0UGK6"/>
<name>A0AAJ0UGK6_HALSE</name>
<dbReference type="InterPro" id="IPR027304">
    <property type="entry name" value="Trigger_fact/SurA_dom_sf"/>
</dbReference>
<evidence type="ECO:0000256" key="5">
    <source>
        <dbReference type="ARBA" id="ARBA00022989"/>
    </source>
</evidence>
<organism evidence="14 15">
    <name type="scientific">Halochromatium salexigens</name>
    <name type="common">Chromatium salexigens</name>
    <dbReference type="NCBI Taxonomy" id="49447"/>
    <lineage>
        <taxon>Bacteria</taxon>
        <taxon>Pseudomonadati</taxon>
        <taxon>Pseudomonadota</taxon>
        <taxon>Gammaproteobacteria</taxon>
        <taxon>Chromatiales</taxon>
        <taxon>Chromatiaceae</taxon>
        <taxon>Halochromatium</taxon>
    </lineage>
</organism>
<comment type="similarity">
    <text evidence="8">Belongs to the PpiD chaperone family.</text>
</comment>
<evidence type="ECO:0000256" key="6">
    <source>
        <dbReference type="ARBA" id="ARBA00023136"/>
    </source>
</evidence>
<evidence type="ECO:0000256" key="4">
    <source>
        <dbReference type="ARBA" id="ARBA00022692"/>
    </source>
</evidence>
<keyword evidence="7" id="KW-0143">Chaperone</keyword>
<evidence type="ECO:0000256" key="9">
    <source>
        <dbReference type="ARBA" id="ARBA00040743"/>
    </source>
</evidence>
<reference evidence="14" key="1">
    <citation type="submission" date="2017-05" db="EMBL/GenBank/DDBJ databases">
        <authorList>
            <person name="Imhoff J.F."/>
            <person name="Rahn T."/>
            <person name="Kuenzel S."/>
            <person name="Neulinger S.C."/>
        </authorList>
    </citation>
    <scope>NUCLEOTIDE SEQUENCE</scope>
    <source>
        <strain evidence="14">DSM 4395</strain>
    </source>
</reference>
<evidence type="ECO:0000256" key="1">
    <source>
        <dbReference type="ARBA" id="ARBA00004382"/>
    </source>
</evidence>
<sequence>MLQEIRERAQGWVAWAIIILISIPFAFWGIDSYFGGGAEPVVASVNGTEITERAFNRNVNRTRVQLRDRLGNAYDPALFGDARIREEVLERMIRETLLLENSEAMGLRVSDQAVRAAILGEPAFQRDGAFSNAQYEQVLRRQGLTPAAYEESLRRQLLMTQLPRAIRETAFVTDALAERSLSLVRQQRVLAYMPVPSTAFEERVQAPSDEVVAAYYDEHPEQFATPEQVRVAYLLLDATTLSAPDQAIAEATLREQYELRLDEFTAPQERRVRHILLTVPADADQATRAATRERLQAIQEHLRDGESFAEVAAEVSEDPGSADSGGALGWISRGSLDPAFEQAVFALEPKTLSDPVRSRFGYHLVEVLDVRGGEPQPFESVKEDLIADLRGGGSEGIYFEQAEQLATLTYESPDSLVPAAETLELEIQESDWIDRSGGEGLFAHPKVIGAAFSEEVLARGNNSELLEPDPDKLQALVLRVADHREPSVRPLAEVRDDIVALLEAQRAAEAAQAEAEAIAERIRAGQDLAEAAEDFEAIETGRVSRTTSELPPEVVQLAFSLPRPDADTERRIGSTSAEDGGDAFVVVVSEVIDGDPAQLDEAELEAEASVLERALASADIDAVLAAMRARAEIEREPVVSDEPF</sequence>
<dbReference type="RefSeq" id="WP_201245878.1">
    <property type="nucleotide sequence ID" value="NZ_NHSF01000059.1"/>
</dbReference>